<comment type="similarity">
    <text evidence="6">Belongs to the CFAP45 family.</text>
</comment>
<dbReference type="GO" id="GO:0031514">
    <property type="term" value="C:motile cilium"/>
    <property type="evidence" value="ECO:0007669"/>
    <property type="project" value="UniProtKB-SubCell"/>
</dbReference>
<dbReference type="PANTHER" id="PTHR15504">
    <property type="entry name" value="NASOPHARYNGEAL EPITHELIUM SPECIFIC PROTEIN 1"/>
    <property type="match status" value="1"/>
</dbReference>
<protein>
    <recommendedName>
        <fullName evidence="7">Cilia- and flagella-associated protein 45</fullName>
    </recommendedName>
</protein>
<keyword evidence="4" id="KW-0969">Cilium</keyword>
<comment type="caution">
    <text evidence="11">The sequence shown here is derived from an EMBL/GenBank/DDBJ whole genome shotgun (WGS) entry which is preliminary data.</text>
</comment>
<feature type="domain" description="Trichohyalin-plectin-homology" evidence="10">
    <location>
        <begin position="133"/>
        <end position="480"/>
    </location>
</feature>
<gene>
    <name evidence="11" type="ORF">O3M35_006951</name>
</gene>
<feature type="coiled-coil region" evidence="8">
    <location>
        <begin position="259"/>
        <end position="375"/>
    </location>
</feature>
<dbReference type="PANTHER" id="PTHR15504:SF0">
    <property type="entry name" value="CILIA- AND FLAGELLA-ASSOCIATED PROTEIN 45"/>
    <property type="match status" value="1"/>
</dbReference>
<evidence type="ECO:0000259" key="10">
    <source>
        <dbReference type="Pfam" id="PF13868"/>
    </source>
</evidence>
<evidence type="ECO:0000256" key="1">
    <source>
        <dbReference type="ARBA" id="ARBA00004230"/>
    </source>
</evidence>
<dbReference type="InterPro" id="IPR043597">
    <property type="entry name" value="TPH_dom"/>
</dbReference>
<reference evidence="11 12" key="1">
    <citation type="submission" date="2022-12" db="EMBL/GenBank/DDBJ databases">
        <title>Chromosome-level genome assembly of true bugs.</title>
        <authorList>
            <person name="Ma L."/>
            <person name="Li H."/>
        </authorList>
    </citation>
    <scope>NUCLEOTIDE SEQUENCE [LARGE SCALE GENOMIC DNA]</scope>
    <source>
        <strain evidence="11">Lab_2022b</strain>
    </source>
</reference>
<feature type="region of interest" description="Disordered" evidence="9">
    <location>
        <begin position="493"/>
        <end position="515"/>
    </location>
</feature>
<evidence type="ECO:0000313" key="11">
    <source>
        <dbReference type="EMBL" id="KAK9509694.1"/>
    </source>
</evidence>
<evidence type="ECO:0000256" key="5">
    <source>
        <dbReference type="ARBA" id="ARBA00023273"/>
    </source>
</evidence>
<dbReference type="Pfam" id="PF13868">
    <property type="entry name" value="TPH"/>
    <property type="match status" value="1"/>
</dbReference>
<evidence type="ECO:0000256" key="6">
    <source>
        <dbReference type="ARBA" id="ARBA00034116"/>
    </source>
</evidence>
<feature type="compositionally biased region" description="Basic and acidic residues" evidence="9">
    <location>
        <begin position="506"/>
        <end position="515"/>
    </location>
</feature>
<evidence type="ECO:0000256" key="4">
    <source>
        <dbReference type="ARBA" id="ARBA00023069"/>
    </source>
</evidence>
<dbReference type="EMBL" id="JAPXFL010000003">
    <property type="protein sequence ID" value="KAK9509694.1"/>
    <property type="molecule type" value="Genomic_DNA"/>
</dbReference>
<evidence type="ECO:0000256" key="8">
    <source>
        <dbReference type="SAM" id="Coils"/>
    </source>
</evidence>
<organism evidence="11 12">
    <name type="scientific">Rhynocoris fuscipes</name>
    <dbReference type="NCBI Taxonomy" id="488301"/>
    <lineage>
        <taxon>Eukaryota</taxon>
        <taxon>Metazoa</taxon>
        <taxon>Ecdysozoa</taxon>
        <taxon>Arthropoda</taxon>
        <taxon>Hexapoda</taxon>
        <taxon>Insecta</taxon>
        <taxon>Pterygota</taxon>
        <taxon>Neoptera</taxon>
        <taxon>Paraneoptera</taxon>
        <taxon>Hemiptera</taxon>
        <taxon>Heteroptera</taxon>
        <taxon>Panheteroptera</taxon>
        <taxon>Cimicomorpha</taxon>
        <taxon>Reduviidae</taxon>
        <taxon>Harpactorinae</taxon>
        <taxon>Harpactorini</taxon>
        <taxon>Rhynocoris</taxon>
    </lineage>
</organism>
<dbReference type="Proteomes" id="UP001461498">
    <property type="component" value="Unassembled WGS sequence"/>
</dbReference>
<evidence type="ECO:0000256" key="7">
    <source>
        <dbReference type="ARBA" id="ARBA00034142"/>
    </source>
</evidence>
<evidence type="ECO:0000256" key="2">
    <source>
        <dbReference type="ARBA" id="ARBA00022846"/>
    </source>
</evidence>
<keyword evidence="5" id="KW-0966">Cell projection</keyword>
<keyword evidence="2" id="KW-0282">Flagellum</keyword>
<dbReference type="AlphaFoldDB" id="A0AAW1DMJ5"/>
<keyword evidence="12" id="KW-1185">Reference proteome</keyword>
<proteinExistence type="inferred from homology"/>
<keyword evidence="3 8" id="KW-0175">Coiled coil</keyword>
<accession>A0AAW1DMJ5</accession>
<dbReference type="InterPro" id="IPR033253">
    <property type="entry name" value="CFAP45"/>
</dbReference>
<sequence>MTGETYGPANDPIYTKNCKRYIKVVNGNGDVRFLILPAHSDQPIVNVHCKALMGDEYNKLIEKTKLPTMERRKQMAEEYLMMRNKKTEEVANRKKEMVKIMDLTEKSRRLNALEKENDYKKRYTLARAKQLILDEDDDVKEFNQMIALKKCIATWDAQILEKEKILSDRKKEKKRLEREAEERRKYNYRDDERKRQNQRERNQMYIAALNEQIKEREDELRVQAELKNIARKRFNKAAKQAEIDEQNLVDAKNRANAIVREEQQRVNILLQRLQAVDKEEDRIFYEKMRQADEEMNKKLVSIEAIKKEIEDKRKEELAKMVAEKLRKEEEAKFKDLMEETLRMDNTERSWRQKELMEQREKRRGLDEMYAQLEKQVLGARLSKAQVIEDERRELCKIAKDNIEDDTKDREAQRNMKLASEEHRMEILLQINDIDRKRIQDREDKIMESRFYKIQREKRNDEARNAMLRRLEQVRKDGLPEKYVRDLEEYVYEKFGGRKRQQGQPKNGEEDLEHPK</sequence>
<comment type="subcellular location">
    <subcellularLocation>
        <location evidence="1">Cell projection</location>
        <location evidence="1">Cilium</location>
        <location evidence="1">Flagellum</location>
    </subcellularLocation>
</comment>
<evidence type="ECO:0000313" key="12">
    <source>
        <dbReference type="Proteomes" id="UP001461498"/>
    </source>
</evidence>
<evidence type="ECO:0000256" key="9">
    <source>
        <dbReference type="SAM" id="MobiDB-lite"/>
    </source>
</evidence>
<name>A0AAW1DMJ5_9HEMI</name>
<evidence type="ECO:0000256" key="3">
    <source>
        <dbReference type="ARBA" id="ARBA00023054"/>
    </source>
</evidence>